<comment type="function">
    <text evidence="1">Required for the efficient initiation of filament assembly.</text>
</comment>
<keyword evidence="3" id="KW-1005">Bacterial flagellum biogenesis</keyword>
<keyword evidence="5" id="KW-0966">Cell projection</keyword>
<dbReference type="InterPro" id="IPR036679">
    <property type="entry name" value="FlgN-like_sf"/>
</dbReference>
<dbReference type="RefSeq" id="WP_327619592.1">
    <property type="nucleotide sequence ID" value="NZ_JAYWTM010000029.1"/>
</dbReference>
<comment type="caution">
    <text evidence="5">The sequence shown here is derived from an EMBL/GenBank/DDBJ whole genome shotgun (WGS) entry which is preliminary data.</text>
</comment>
<proteinExistence type="inferred from homology"/>
<reference evidence="5 6" key="1">
    <citation type="journal article" date="2017" name="Int. J. Syst. Evol. Microbiol.">
        <title>Brenneria populi subsp. brevivirga subsp. nov. isolated from symptomatic bark of Populus x euramericana canker, and description of Brenneria populi subsp. populi subsp. nov.</title>
        <authorList>
            <person name="Zheng M.H."/>
            <person name="Piao C.G."/>
            <person name="Xue H."/>
            <person name="Guo M.W."/>
            <person name="Li Y."/>
        </authorList>
    </citation>
    <scope>NUCLEOTIDE SEQUENCE [LARGE SCALE GENOMIC DNA]</scope>
    <source>
        <strain evidence="5 6">D9-5</strain>
    </source>
</reference>
<dbReference type="InterPro" id="IPR007809">
    <property type="entry name" value="FlgN-like"/>
</dbReference>
<sequence length="142" mass="16252">MTINAVLQKMLELLHELQETLQQEELELSAKAVNSALLHRVTENKNEQLTSLRHFDAQRQTLEQQNHLSAPYSEQNELNALWSEIQALTQTLSQNNHRNALLLRQHMKYTNETLALLKTKSNNNLYGPDGYSSSYSGNKFSG</sequence>
<keyword evidence="6" id="KW-1185">Reference proteome</keyword>
<keyword evidence="5" id="KW-0969">Cilium</keyword>
<protein>
    <submittedName>
        <fullName evidence="5">Flagellar export chaperone FlgN</fullName>
    </submittedName>
</protein>
<comment type="similarity">
    <text evidence="2">Belongs to the FlgN family.</text>
</comment>
<keyword evidence="5" id="KW-0282">Flagellum</keyword>
<accession>A0ABU6JWE6</accession>
<dbReference type="SUPFAM" id="SSF140566">
    <property type="entry name" value="FlgN-like"/>
    <property type="match status" value="1"/>
</dbReference>
<dbReference type="Gene3D" id="1.20.58.300">
    <property type="entry name" value="FlgN-like"/>
    <property type="match status" value="1"/>
</dbReference>
<dbReference type="Proteomes" id="UP001309705">
    <property type="component" value="Unassembled WGS sequence"/>
</dbReference>
<dbReference type="EMBL" id="JAYWTM010000029">
    <property type="protein sequence ID" value="MEC5344837.1"/>
    <property type="molecule type" value="Genomic_DNA"/>
</dbReference>
<gene>
    <name evidence="5" type="primary">flgN</name>
    <name evidence="5" type="ORF">VSX58_19770</name>
</gene>
<evidence type="ECO:0000256" key="2">
    <source>
        <dbReference type="ARBA" id="ARBA00007703"/>
    </source>
</evidence>
<evidence type="ECO:0000256" key="3">
    <source>
        <dbReference type="ARBA" id="ARBA00022795"/>
    </source>
</evidence>
<name>A0ABU6JWE6_9GAMM</name>
<keyword evidence="4" id="KW-0175">Coiled coil</keyword>
<dbReference type="Pfam" id="PF05130">
    <property type="entry name" value="FlgN"/>
    <property type="match status" value="1"/>
</dbReference>
<evidence type="ECO:0000313" key="6">
    <source>
        <dbReference type="Proteomes" id="UP001309705"/>
    </source>
</evidence>
<evidence type="ECO:0000256" key="1">
    <source>
        <dbReference type="ARBA" id="ARBA00002397"/>
    </source>
</evidence>
<feature type="coiled-coil region" evidence="4">
    <location>
        <begin position="7"/>
        <end position="34"/>
    </location>
</feature>
<organism evidence="5 6">
    <name type="scientific">Brenneria populi</name>
    <dbReference type="NCBI Taxonomy" id="1505588"/>
    <lineage>
        <taxon>Bacteria</taxon>
        <taxon>Pseudomonadati</taxon>
        <taxon>Pseudomonadota</taxon>
        <taxon>Gammaproteobacteria</taxon>
        <taxon>Enterobacterales</taxon>
        <taxon>Pectobacteriaceae</taxon>
        <taxon>Brenneria</taxon>
    </lineage>
</organism>
<evidence type="ECO:0000313" key="5">
    <source>
        <dbReference type="EMBL" id="MEC5344837.1"/>
    </source>
</evidence>
<evidence type="ECO:0000256" key="4">
    <source>
        <dbReference type="SAM" id="Coils"/>
    </source>
</evidence>